<dbReference type="Proteomes" id="UP000663629">
    <property type="component" value="Chromosome 1"/>
</dbReference>
<name>A0ABX7JF17_9RHOB</name>
<gene>
    <name evidence="10" type="primary">rarD</name>
    <name evidence="10" type="ORF">JWJ88_09440</name>
</gene>
<comment type="similarity">
    <text evidence="2">Belongs to the EamA transporter family.</text>
</comment>
<dbReference type="EMBL" id="CP070368">
    <property type="protein sequence ID" value="QRZ12818.1"/>
    <property type="molecule type" value="Genomic_DNA"/>
</dbReference>
<evidence type="ECO:0000256" key="8">
    <source>
        <dbReference type="SAM" id="Phobius"/>
    </source>
</evidence>
<dbReference type="PANTHER" id="PTHR32322:SF2">
    <property type="entry name" value="EAMA DOMAIN-CONTAINING PROTEIN"/>
    <property type="match status" value="1"/>
</dbReference>
<feature type="domain" description="EamA" evidence="9">
    <location>
        <begin position="6"/>
        <end position="141"/>
    </location>
</feature>
<dbReference type="NCBIfam" id="TIGR00688">
    <property type="entry name" value="rarD"/>
    <property type="match status" value="1"/>
</dbReference>
<dbReference type="RefSeq" id="WP_205293843.1">
    <property type="nucleotide sequence ID" value="NZ_CP070368.1"/>
</dbReference>
<dbReference type="InterPro" id="IPR050638">
    <property type="entry name" value="AA-Vitamin_Transporters"/>
</dbReference>
<evidence type="ECO:0000256" key="3">
    <source>
        <dbReference type="ARBA" id="ARBA00022448"/>
    </source>
</evidence>
<dbReference type="PANTHER" id="PTHR32322">
    <property type="entry name" value="INNER MEMBRANE TRANSPORTER"/>
    <property type="match status" value="1"/>
</dbReference>
<dbReference type="InterPro" id="IPR000620">
    <property type="entry name" value="EamA_dom"/>
</dbReference>
<feature type="transmembrane region" description="Helical" evidence="8">
    <location>
        <begin position="149"/>
        <end position="168"/>
    </location>
</feature>
<keyword evidence="4" id="KW-1003">Cell membrane</keyword>
<evidence type="ECO:0000313" key="10">
    <source>
        <dbReference type="EMBL" id="QRZ12818.1"/>
    </source>
</evidence>
<reference evidence="10 11" key="1">
    <citation type="submission" date="2021-02" db="EMBL/GenBank/DDBJ databases">
        <title>Paracoccus methylovroum sp.nov., a new methanol and methylamine utilizing methylotrophic denitrifer.</title>
        <authorList>
            <person name="Timsy T."/>
            <person name="Behrendt U."/>
            <person name="Ulrich A."/>
            <person name="Spanner T."/>
            <person name="Foesel B.U."/>
            <person name="Horn M.A."/>
            <person name="Kolb S."/>
        </authorList>
    </citation>
    <scope>NUCLEOTIDE SEQUENCE [LARGE SCALE GENOMIC DNA]</scope>
    <source>
        <strain evidence="10 11">H4-D09</strain>
    </source>
</reference>
<dbReference type="Pfam" id="PF00892">
    <property type="entry name" value="EamA"/>
    <property type="match status" value="1"/>
</dbReference>
<evidence type="ECO:0000256" key="4">
    <source>
        <dbReference type="ARBA" id="ARBA00022475"/>
    </source>
</evidence>
<evidence type="ECO:0000256" key="2">
    <source>
        <dbReference type="ARBA" id="ARBA00007362"/>
    </source>
</evidence>
<evidence type="ECO:0000259" key="9">
    <source>
        <dbReference type="Pfam" id="PF00892"/>
    </source>
</evidence>
<feature type="transmembrane region" description="Helical" evidence="8">
    <location>
        <begin position="213"/>
        <end position="235"/>
    </location>
</feature>
<dbReference type="SUPFAM" id="SSF103481">
    <property type="entry name" value="Multidrug resistance efflux transporter EmrE"/>
    <property type="match status" value="2"/>
</dbReference>
<feature type="transmembrane region" description="Helical" evidence="8">
    <location>
        <begin position="271"/>
        <end position="291"/>
    </location>
</feature>
<feature type="transmembrane region" description="Helical" evidence="8">
    <location>
        <begin position="7"/>
        <end position="25"/>
    </location>
</feature>
<organism evidence="10 11">
    <name type="scientific">Paracoccus methylovorus</name>
    <dbReference type="NCBI Taxonomy" id="2812658"/>
    <lineage>
        <taxon>Bacteria</taxon>
        <taxon>Pseudomonadati</taxon>
        <taxon>Pseudomonadota</taxon>
        <taxon>Alphaproteobacteria</taxon>
        <taxon>Rhodobacterales</taxon>
        <taxon>Paracoccaceae</taxon>
        <taxon>Paracoccus</taxon>
    </lineage>
</organism>
<protein>
    <submittedName>
        <fullName evidence="10">EamA family transporter RarD</fullName>
    </submittedName>
</protein>
<comment type="subcellular location">
    <subcellularLocation>
        <location evidence="1">Cell membrane</location>
        <topology evidence="1">Multi-pass membrane protein</topology>
    </subcellularLocation>
</comment>
<keyword evidence="7 8" id="KW-0472">Membrane</keyword>
<sequence length="303" mass="32566">MSEWTKGFWAMIAVCVIWGLSPIFYRALADVPTVEVLAHRTIWSLVLFLIVLAVQGRLGQLRSALTGNQLGRITFAAVTISTNWGMFIWAIQAGHVVQSSLGYYIFPLVAMVLGVLIFGESLTRTQALAGLLAALAVTVLTWGLGVAPWISLGLAITFVLYGVVKKALPLGPVLSVAAEVALLTPLALGWLLAQAFGIMPAPLAQPIGFGTNLPVSLLLIASGAITAVPLILFSYAARRVEMTTLGLMFYLNPTLQFLCAVLLFGETFTGWHMIAFAMIWTALAMYSFSALRQSRRAPPLANG</sequence>
<feature type="transmembrane region" description="Helical" evidence="8">
    <location>
        <begin position="70"/>
        <end position="89"/>
    </location>
</feature>
<evidence type="ECO:0000256" key="5">
    <source>
        <dbReference type="ARBA" id="ARBA00022692"/>
    </source>
</evidence>
<feature type="transmembrane region" description="Helical" evidence="8">
    <location>
        <begin position="37"/>
        <end position="58"/>
    </location>
</feature>
<feature type="transmembrane region" description="Helical" evidence="8">
    <location>
        <begin position="180"/>
        <end position="201"/>
    </location>
</feature>
<dbReference type="InterPro" id="IPR004626">
    <property type="entry name" value="RarD"/>
</dbReference>
<evidence type="ECO:0000256" key="6">
    <source>
        <dbReference type="ARBA" id="ARBA00022989"/>
    </source>
</evidence>
<evidence type="ECO:0000256" key="7">
    <source>
        <dbReference type="ARBA" id="ARBA00023136"/>
    </source>
</evidence>
<keyword evidence="3" id="KW-0813">Transport</keyword>
<feature type="transmembrane region" description="Helical" evidence="8">
    <location>
        <begin position="247"/>
        <end position="265"/>
    </location>
</feature>
<evidence type="ECO:0000256" key="1">
    <source>
        <dbReference type="ARBA" id="ARBA00004651"/>
    </source>
</evidence>
<keyword evidence="11" id="KW-1185">Reference proteome</keyword>
<keyword evidence="6 8" id="KW-1133">Transmembrane helix</keyword>
<accession>A0ABX7JF17</accession>
<keyword evidence="5 8" id="KW-0812">Transmembrane</keyword>
<feature type="transmembrane region" description="Helical" evidence="8">
    <location>
        <begin position="101"/>
        <end position="119"/>
    </location>
</feature>
<dbReference type="InterPro" id="IPR037185">
    <property type="entry name" value="EmrE-like"/>
</dbReference>
<evidence type="ECO:0000313" key="11">
    <source>
        <dbReference type="Proteomes" id="UP000663629"/>
    </source>
</evidence>
<proteinExistence type="inferred from homology"/>